<proteinExistence type="predicted"/>
<name>A0A544TRR4_9BACI</name>
<keyword evidence="2" id="KW-1185">Reference proteome</keyword>
<dbReference type="InterPro" id="IPR052552">
    <property type="entry name" value="YeaO-like"/>
</dbReference>
<protein>
    <submittedName>
        <fullName evidence="1">DUF488 family protein</fullName>
    </submittedName>
</protein>
<dbReference type="OrthoDB" id="9790745at2"/>
<reference evidence="1 2" key="1">
    <citation type="submission" date="2019-06" db="EMBL/GenBank/DDBJ databases">
        <title>Psychrobacillus vulpis sp. nov., a new species isolated from feces of a red fox that inhabits in The Tablas de Daimiel Natural Park, Albacete, Spain.</title>
        <authorList>
            <person name="Rodriguez M."/>
            <person name="Reina J.C."/>
            <person name="Bejar V."/>
            <person name="Llamas I."/>
        </authorList>
    </citation>
    <scope>NUCLEOTIDE SEQUENCE [LARGE SCALE GENOMIC DNA]</scope>
    <source>
        <strain evidence="1 2">Z8</strain>
    </source>
</reference>
<sequence>MVIKLKRAYEEPSSEDGIRVLVDRMWPRGVSKEKLNLHFWMKEVTPSKELCKWFNNEPAKFDEFASQYKAELGEEQLKELVILITENTQDVTLVYGAKDEKYNQAVVLKEVLEQKCSL</sequence>
<evidence type="ECO:0000313" key="1">
    <source>
        <dbReference type="EMBL" id="TQR20090.1"/>
    </source>
</evidence>
<organism evidence="1 2">
    <name type="scientific">Psychrobacillus vulpis</name>
    <dbReference type="NCBI Taxonomy" id="2325572"/>
    <lineage>
        <taxon>Bacteria</taxon>
        <taxon>Bacillati</taxon>
        <taxon>Bacillota</taxon>
        <taxon>Bacilli</taxon>
        <taxon>Bacillales</taxon>
        <taxon>Bacillaceae</taxon>
        <taxon>Psychrobacillus</taxon>
    </lineage>
</organism>
<gene>
    <name evidence="1" type="ORF">FG384_09345</name>
</gene>
<dbReference type="AlphaFoldDB" id="A0A544TRR4"/>
<evidence type="ECO:0000313" key="2">
    <source>
        <dbReference type="Proteomes" id="UP000316626"/>
    </source>
</evidence>
<dbReference type="PANTHER" id="PTHR36849">
    <property type="entry name" value="CYTOPLASMIC PROTEIN-RELATED"/>
    <property type="match status" value="1"/>
</dbReference>
<dbReference type="RefSeq" id="WP_142642333.1">
    <property type="nucleotide sequence ID" value="NZ_VDGI01000008.1"/>
</dbReference>
<dbReference type="Pfam" id="PF22752">
    <property type="entry name" value="DUF488-N3i"/>
    <property type="match status" value="1"/>
</dbReference>
<dbReference type="EMBL" id="VDGI01000008">
    <property type="protein sequence ID" value="TQR20090.1"/>
    <property type="molecule type" value="Genomic_DNA"/>
</dbReference>
<dbReference type="Proteomes" id="UP000316626">
    <property type="component" value="Unassembled WGS sequence"/>
</dbReference>
<comment type="caution">
    <text evidence="1">The sequence shown here is derived from an EMBL/GenBank/DDBJ whole genome shotgun (WGS) entry which is preliminary data.</text>
</comment>
<accession>A0A544TRR4</accession>
<dbReference type="PANTHER" id="PTHR36849:SF1">
    <property type="entry name" value="CYTOPLASMIC PROTEIN"/>
    <property type="match status" value="1"/>
</dbReference>